<keyword evidence="3" id="KW-1185">Reference proteome</keyword>
<dbReference type="EMBL" id="SWLB01000007">
    <property type="protein sequence ID" value="KAF3336539.1"/>
    <property type="molecule type" value="Genomic_DNA"/>
</dbReference>
<evidence type="ECO:0000313" key="3">
    <source>
        <dbReference type="Proteomes" id="UP000623129"/>
    </source>
</evidence>
<feature type="region of interest" description="Disordered" evidence="1">
    <location>
        <begin position="392"/>
        <end position="414"/>
    </location>
</feature>
<sequence length="790" mass="87200">MAATDRETWQVVQRRRRYPNHWRPGPIANLATLTPRTQTYLPYQASPTYAQVVASMAPLSAAPRLQSPPPPTPPASPTPPSSPQSPSFYISPHSPERLRFPPSSRFPEWKGRCFKCCRKGHSVSACRNPLKCGKCWKTGHTGNKCKARLNPAAPPFKPAIAAPKRPSEWEPGFGNLLAGPRPLNPHPMPPNRPPKMISYVDRDGEHYHEIAKLQQSAVILYAACLHFQISVAKVAEYAAETKLVQPHELKVSMWTKGRYIILLPDGLAPETFIDATPQSLWDMGLTFQKWNQLEGATLHNPTYRVLIDIVGLPPHLYRERQIVRAVSGFGLYLGSVAQQHQSDISSWSAVVAVRELEEVPFSVALVEGGLEYVAEIRPVMWHHEALFKGSDMPTPPPLFTGPKPVSPDEPEPTAEGVLLQDTQTSSDDEEIIPMSKRVLLQLCEGRPLNTIPLAIRRVLTGKSPGVRDWAPLRELLDGNSAICDPAPNEPVADAARHRQWSPTHQDHTQQATPMELTADLAATADPAFTNTQCVAGLSTNVAQEFQVETTVQETIVQETQAEPLPHPIQSPHQSPHQKSLTPSLAPSQESQGEARLPEEIIPVWEVSAINPPRTERLAENVLQDNMVVTQELIASGQDSHVPREEELLPTHSQLKLLRSSVRLKRRPDLQVTFPPRAAGPKKRGSKAITAAQNSAGLFEVQVQYSHAACLAQALGVTAQDIQQVVQEDNKERAACGLPLALTSSSVQQDTTVVPPDRRISKDGLPIYGDDLDNFFEPCPEDELDTDMDED</sequence>
<reference evidence="2" key="1">
    <citation type="submission" date="2020-01" db="EMBL/GenBank/DDBJ databases">
        <title>Genome sequence of Kobresia littledalei, the first chromosome-level genome in the family Cyperaceae.</title>
        <authorList>
            <person name="Qu G."/>
        </authorList>
    </citation>
    <scope>NUCLEOTIDE SEQUENCE</scope>
    <source>
        <strain evidence="2">C.B.Clarke</strain>
        <tissue evidence="2">Leaf</tissue>
    </source>
</reference>
<dbReference type="AlphaFoldDB" id="A0A833VXE3"/>
<feature type="compositionally biased region" description="Pro residues" evidence="1">
    <location>
        <begin position="393"/>
        <end position="407"/>
    </location>
</feature>
<feature type="region of interest" description="Disordered" evidence="1">
    <location>
        <begin position="746"/>
        <end position="771"/>
    </location>
</feature>
<proteinExistence type="predicted"/>
<comment type="caution">
    <text evidence="2">The sequence shown here is derived from an EMBL/GenBank/DDBJ whole genome shotgun (WGS) entry which is preliminary data.</text>
</comment>
<dbReference type="Gene3D" id="4.10.60.10">
    <property type="entry name" value="Zinc finger, CCHC-type"/>
    <property type="match status" value="1"/>
</dbReference>
<gene>
    <name evidence="2" type="ORF">FCM35_KLT19125</name>
</gene>
<feature type="compositionally biased region" description="Low complexity" evidence="1">
    <location>
        <begin position="564"/>
        <end position="579"/>
    </location>
</feature>
<feature type="compositionally biased region" description="Pro residues" evidence="1">
    <location>
        <begin position="66"/>
        <end position="83"/>
    </location>
</feature>
<organism evidence="2 3">
    <name type="scientific">Carex littledalei</name>
    <dbReference type="NCBI Taxonomy" id="544730"/>
    <lineage>
        <taxon>Eukaryota</taxon>
        <taxon>Viridiplantae</taxon>
        <taxon>Streptophyta</taxon>
        <taxon>Embryophyta</taxon>
        <taxon>Tracheophyta</taxon>
        <taxon>Spermatophyta</taxon>
        <taxon>Magnoliopsida</taxon>
        <taxon>Liliopsida</taxon>
        <taxon>Poales</taxon>
        <taxon>Cyperaceae</taxon>
        <taxon>Cyperoideae</taxon>
        <taxon>Cariceae</taxon>
        <taxon>Carex</taxon>
        <taxon>Carex subgen. Euthyceras</taxon>
    </lineage>
</organism>
<feature type="compositionally biased region" description="Polar residues" evidence="1">
    <location>
        <begin position="580"/>
        <end position="591"/>
    </location>
</feature>
<evidence type="ECO:0008006" key="4">
    <source>
        <dbReference type="Google" id="ProtNLM"/>
    </source>
</evidence>
<name>A0A833VXE3_9POAL</name>
<evidence type="ECO:0000256" key="1">
    <source>
        <dbReference type="SAM" id="MobiDB-lite"/>
    </source>
</evidence>
<dbReference type="Proteomes" id="UP000623129">
    <property type="component" value="Unassembled WGS sequence"/>
</dbReference>
<feature type="region of interest" description="Disordered" evidence="1">
    <location>
        <begin position="564"/>
        <end position="596"/>
    </location>
</feature>
<feature type="region of interest" description="Disordered" evidence="1">
    <location>
        <begin position="61"/>
        <end position="102"/>
    </location>
</feature>
<protein>
    <recommendedName>
        <fullName evidence="4">CCHC-type domain-containing protein</fullName>
    </recommendedName>
</protein>
<evidence type="ECO:0000313" key="2">
    <source>
        <dbReference type="EMBL" id="KAF3336539.1"/>
    </source>
</evidence>
<accession>A0A833VXE3</accession>